<keyword evidence="3" id="KW-1185">Reference proteome</keyword>
<accession>A0A369USI0</accession>
<dbReference type="RefSeq" id="WP_114846002.1">
    <property type="nucleotide sequence ID" value="NZ_JBHSPE010000020.1"/>
</dbReference>
<comment type="caution">
    <text evidence="2">The sequence shown here is derived from an EMBL/GenBank/DDBJ whole genome shotgun (WGS) entry which is preliminary data.</text>
</comment>
<evidence type="ECO:0000313" key="2">
    <source>
        <dbReference type="EMBL" id="RDD81289.1"/>
    </source>
</evidence>
<dbReference type="Gene3D" id="1.50.10.140">
    <property type="match status" value="1"/>
</dbReference>
<organism evidence="2 3">
    <name type="scientific">Dyella tabacisoli</name>
    <dbReference type="NCBI Taxonomy" id="2282381"/>
    <lineage>
        <taxon>Bacteria</taxon>
        <taxon>Pseudomonadati</taxon>
        <taxon>Pseudomonadota</taxon>
        <taxon>Gammaproteobacteria</taxon>
        <taxon>Lysobacterales</taxon>
        <taxon>Rhodanobacteraceae</taxon>
        <taxon>Dyella</taxon>
    </lineage>
</organism>
<proteinExistence type="predicted"/>
<dbReference type="InterPro" id="IPR019282">
    <property type="entry name" value="Glycoamylase-like_cons_dom"/>
</dbReference>
<sequence>MHSPPLSHPLQSGQQLQHLQNKAFAYFQFETHPLNGLVADKTAQNWPASIAATGLALTSYPVAVERGLLSKQAAIKRTLTTLRFFRDSPQGEEPDATGYRGFYYHFLDMQSGRRAWQCELSTVDSAFLFAGMLAAAAYFNDDTPAQREIRDLAHALYARADWPWMQAADGTIGHGWRPESGFIPHRWQGYDEGLLLYVLALGSPTHPLAPSAFTAWACTYEWKRCYDIDYLYCGPLFTHQLSHIWLDLRGIQDVFMRGKGIDYFENSRRATQIQQRYAIDNPLGFKGYAAECWGISASDGPGPMTLKIDGVGRQFYDYEGRGAPYGLDDGTLAPWAVVASLPFAPEIVLPTVHHFIHSLQLHEQHPYGFKASFNQTWVDPAGGGASDGWESPYFFGLDQGPILLMVENHRSGMLWQLMRGCRWVVDGLQRAGFEGGWLAKATKSRS</sequence>
<name>A0A369USI0_9GAMM</name>
<reference evidence="2 3" key="1">
    <citation type="submission" date="2018-07" db="EMBL/GenBank/DDBJ databases">
        <title>Dyella tabacisoli L4-6T, whole genome shotgun sequence.</title>
        <authorList>
            <person name="Zhou X.-K."/>
            <person name="Li W.-J."/>
            <person name="Duan Y.-Q."/>
        </authorList>
    </citation>
    <scope>NUCLEOTIDE SEQUENCE [LARGE SCALE GENOMIC DNA]</scope>
    <source>
        <strain evidence="2 3">L4-6</strain>
    </source>
</reference>
<gene>
    <name evidence="2" type="ORF">DVJ77_13350</name>
</gene>
<feature type="domain" description="Glycoamylase-like" evidence="1">
    <location>
        <begin position="185"/>
        <end position="421"/>
    </location>
</feature>
<protein>
    <recommendedName>
        <fullName evidence="1">Glycoamylase-like domain-containing protein</fullName>
    </recommendedName>
</protein>
<dbReference type="Pfam" id="PF10091">
    <property type="entry name" value="Glycoamylase"/>
    <property type="match status" value="1"/>
</dbReference>
<dbReference type="AlphaFoldDB" id="A0A369USI0"/>
<dbReference type="PIRSF" id="PIRSF028431">
    <property type="entry name" value="UCP028431"/>
    <property type="match status" value="1"/>
</dbReference>
<dbReference type="EMBL" id="QQAH01000011">
    <property type="protein sequence ID" value="RDD81289.1"/>
    <property type="molecule type" value="Genomic_DNA"/>
</dbReference>
<dbReference type="InterPro" id="IPR016883">
    <property type="entry name" value="UCP028431"/>
</dbReference>
<dbReference type="OrthoDB" id="5937621at2"/>
<evidence type="ECO:0000259" key="1">
    <source>
        <dbReference type="Pfam" id="PF10091"/>
    </source>
</evidence>
<dbReference type="Proteomes" id="UP000253782">
    <property type="component" value="Unassembled WGS sequence"/>
</dbReference>
<evidence type="ECO:0000313" key="3">
    <source>
        <dbReference type="Proteomes" id="UP000253782"/>
    </source>
</evidence>